<proteinExistence type="predicted"/>
<dbReference type="SUPFAM" id="SSF53448">
    <property type="entry name" value="Nucleotide-diphospho-sugar transferases"/>
    <property type="match status" value="1"/>
</dbReference>
<keyword evidence="1" id="KW-0808">Transferase</keyword>
<dbReference type="InterPro" id="IPR050834">
    <property type="entry name" value="Glycosyltransf_2"/>
</dbReference>
<dbReference type="InterPro" id="IPR027791">
    <property type="entry name" value="Galactosyl_T_C"/>
</dbReference>
<sequence>MRVSVIVTTFNRPSYLQKVLASYLHQTRAPDELIVADDGSTDATESVIAGFTERAPFPILHAWQEHQGGPRLSHLRNLATRQTTGDYLIYTDGDCVASPHFVADHVRLARPDWFVQGKRAWVRYQAMDNFTGQESFLRKLWLCATNGLTKPHWLLHVAGIAMENKSSEGIRSCNLGVFRENVVQINGWNEQFLGFWRQDSEFALRLMRSGVRRHDALFSAMVYHLEHEKNLNIQDLERNNRLLAEAQYRPIFTPLGLFAEAPQEQASGRLATPSLSP</sequence>
<keyword evidence="5" id="KW-1185">Reference proteome</keyword>
<evidence type="ECO:0000256" key="1">
    <source>
        <dbReference type="ARBA" id="ARBA00022679"/>
    </source>
</evidence>
<dbReference type="Pfam" id="PF02709">
    <property type="entry name" value="Glyco_transf_7C"/>
    <property type="match status" value="1"/>
</dbReference>
<evidence type="ECO:0000313" key="5">
    <source>
        <dbReference type="Proteomes" id="UP000318017"/>
    </source>
</evidence>
<evidence type="ECO:0000259" key="2">
    <source>
        <dbReference type="Pfam" id="PF00535"/>
    </source>
</evidence>
<dbReference type="InterPro" id="IPR001173">
    <property type="entry name" value="Glyco_trans_2-like"/>
</dbReference>
<name>A0A518FZI9_9BACT</name>
<dbReference type="PANTHER" id="PTHR43685">
    <property type="entry name" value="GLYCOSYLTRANSFERASE"/>
    <property type="match status" value="1"/>
</dbReference>
<reference evidence="4 5" key="1">
    <citation type="submission" date="2019-02" db="EMBL/GenBank/DDBJ databases">
        <title>Deep-cultivation of Planctomycetes and their phenomic and genomic characterization uncovers novel biology.</title>
        <authorList>
            <person name="Wiegand S."/>
            <person name="Jogler M."/>
            <person name="Boedeker C."/>
            <person name="Pinto D."/>
            <person name="Vollmers J."/>
            <person name="Rivas-Marin E."/>
            <person name="Kohn T."/>
            <person name="Peeters S.H."/>
            <person name="Heuer A."/>
            <person name="Rast P."/>
            <person name="Oberbeckmann S."/>
            <person name="Bunk B."/>
            <person name="Jeske O."/>
            <person name="Meyerdierks A."/>
            <person name="Storesund J.E."/>
            <person name="Kallscheuer N."/>
            <person name="Luecker S."/>
            <person name="Lage O.M."/>
            <person name="Pohl T."/>
            <person name="Merkel B.J."/>
            <person name="Hornburger P."/>
            <person name="Mueller R.-W."/>
            <person name="Bruemmer F."/>
            <person name="Labrenz M."/>
            <person name="Spormann A.M."/>
            <person name="Op den Camp H."/>
            <person name="Overmann J."/>
            <person name="Amann R."/>
            <person name="Jetten M.S.M."/>
            <person name="Mascher T."/>
            <person name="Medema M.H."/>
            <person name="Devos D.P."/>
            <person name="Kaster A.-K."/>
            <person name="Ovreas L."/>
            <person name="Rohde M."/>
            <person name="Galperin M.Y."/>
            <person name="Jogler C."/>
        </authorList>
    </citation>
    <scope>NUCLEOTIDE SEQUENCE [LARGE SCALE GENOMIC DNA]</scope>
    <source>
        <strain evidence="4 5">Q31a</strain>
    </source>
</reference>
<dbReference type="Proteomes" id="UP000318017">
    <property type="component" value="Chromosome"/>
</dbReference>
<dbReference type="GO" id="GO:0016740">
    <property type="term" value="F:transferase activity"/>
    <property type="evidence" value="ECO:0007669"/>
    <property type="project" value="UniProtKB-KW"/>
</dbReference>
<dbReference type="InterPro" id="IPR029044">
    <property type="entry name" value="Nucleotide-diphossugar_trans"/>
</dbReference>
<dbReference type="AlphaFoldDB" id="A0A518FZI9"/>
<dbReference type="OrthoDB" id="9784574at2"/>
<dbReference type="Gene3D" id="3.90.550.10">
    <property type="entry name" value="Spore Coat Polysaccharide Biosynthesis Protein SpsA, Chain A"/>
    <property type="match status" value="1"/>
</dbReference>
<feature type="domain" description="Galactosyltransferase C-terminal" evidence="3">
    <location>
        <begin position="166"/>
        <end position="227"/>
    </location>
</feature>
<feature type="domain" description="Glycosyltransferase 2-like" evidence="2">
    <location>
        <begin position="4"/>
        <end position="124"/>
    </location>
</feature>
<dbReference type="EMBL" id="CP036298">
    <property type="protein sequence ID" value="QDV21777.1"/>
    <property type="molecule type" value="Genomic_DNA"/>
</dbReference>
<dbReference type="KEGG" id="ahel:Q31a_00560"/>
<evidence type="ECO:0000313" key="4">
    <source>
        <dbReference type="EMBL" id="QDV21777.1"/>
    </source>
</evidence>
<gene>
    <name evidence="4" type="primary">kfoC</name>
    <name evidence="4" type="ORF">Q31a_00560</name>
</gene>
<dbReference type="RefSeq" id="WP_145072451.1">
    <property type="nucleotide sequence ID" value="NZ_CP036298.1"/>
</dbReference>
<organism evidence="4 5">
    <name type="scientific">Aureliella helgolandensis</name>
    <dbReference type="NCBI Taxonomy" id="2527968"/>
    <lineage>
        <taxon>Bacteria</taxon>
        <taxon>Pseudomonadati</taxon>
        <taxon>Planctomycetota</taxon>
        <taxon>Planctomycetia</taxon>
        <taxon>Pirellulales</taxon>
        <taxon>Pirellulaceae</taxon>
        <taxon>Aureliella</taxon>
    </lineage>
</organism>
<dbReference type="Pfam" id="PF00535">
    <property type="entry name" value="Glycos_transf_2"/>
    <property type="match status" value="1"/>
</dbReference>
<evidence type="ECO:0000259" key="3">
    <source>
        <dbReference type="Pfam" id="PF02709"/>
    </source>
</evidence>
<protein>
    <submittedName>
        <fullName evidence="4">Chondroitin synthase</fullName>
    </submittedName>
</protein>
<accession>A0A518FZI9</accession>
<dbReference type="PANTHER" id="PTHR43685:SF3">
    <property type="entry name" value="SLR2126 PROTEIN"/>
    <property type="match status" value="1"/>
</dbReference>